<reference evidence="1" key="1">
    <citation type="submission" date="2024-05" db="EMBL/GenBank/DDBJ databases">
        <title>Planctomycetes of the genus Singulisphaera possess chitinolytic capabilities.</title>
        <authorList>
            <person name="Ivanova A."/>
        </authorList>
    </citation>
    <scope>NUCLEOTIDE SEQUENCE</scope>
    <source>
        <strain evidence="1">Ch08T</strain>
    </source>
</reference>
<gene>
    <name evidence="1" type="ORF">V5E97_16875</name>
</gene>
<dbReference type="PANTHER" id="PTHR35271:SF1">
    <property type="entry name" value="ABC TRANSPORTER, SUBSTRATE-BINDING LIPOPROTEIN"/>
    <property type="match status" value="1"/>
</dbReference>
<evidence type="ECO:0000313" key="1">
    <source>
        <dbReference type="EMBL" id="XBH07643.1"/>
    </source>
</evidence>
<dbReference type="Pfam" id="PF04392">
    <property type="entry name" value="ABC_sub_bind"/>
    <property type="match status" value="1"/>
</dbReference>
<dbReference type="Gene3D" id="3.40.50.2300">
    <property type="match status" value="2"/>
</dbReference>
<dbReference type="AlphaFoldDB" id="A0AAU7CQD7"/>
<dbReference type="InterPro" id="IPR007487">
    <property type="entry name" value="ABC_transpt-TYRBP-like"/>
</dbReference>
<name>A0AAU7CQD7_9BACT</name>
<dbReference type="PROSITE" id="PS51257">
    <property type="entry name" value="PROKAR_LIPOPROTEIN"/>
    <property type="match status" value="1"/>
</dbReference>
<dbReference type="PANTHER" id="PTHR35271">
    <property type="entry name" value="ABC TRANSPORTER, SUBSTRATE-BINDING LIPOPROTEIN-RELATED"/>
    <property type="match status" value="1"/>
</dbReference>
<sequence length="334" mass="36075">MKTWKLVVPALVIPLWLCSCREGSDPAGPPAPPPIPNRPHRIALFKMGGDSNLEDIPVNSLKQGMKLFQFHEGDYYSLKIIDLKGDLDSFPNKLDETIRDKIDLIVITHPQILQAAMAREVQRPIVFAILGDPLVLGAGASAERHRSGLTGSYNPLPAYSLLAMVKYYLPHAKRVGVVFRGGEPLSVAHKDALIRDSPRAQLEIVAVESAASEDPTVATDQLFPRAIDAICLVVGLGQSSSGVIEWAARAKLPVFGFEEAQVRGGSLAAEVPIADRVGLEAGRMAYRVLSGERTDDIPFAQIIDTEAIVNTKAVEGLAITLPPGALRNSRIVTE</sequence>
<dbReference type="RefSeq" id="WP_406700482.1">
    <property type="nucleotide sequence ID" value="NZ_CP155447.1"/>
</dbReference>
<dbReference type="EMBL" id="CP155447">
    <property type="protein sequence ID" value="XBH07643.1"/>
    <property type="molecule type" value="Genomic_DNA"/>
</dbReference>
<accession>A0AAU7CQD7</accession>
<proteinExistence type="predicted"/>
<protein>
    <submittedName>
        <fullName evidence="1">ABC transporter substrate binding protein</fullName>
    </submittedName>
</protein>
<organism evidence="1">
    <name type="scientific">Singulisphaera sp. Ch08</name>
    <dbReference type="NCBI Taxonomy" id="3120278"/>
    <lineage>
        <taxon>Bacteria</taxon>
        <taxon>Pseudomonadati</taxon>
        <taxon>Planctomycetota</taxon>
        <taxon>Planctomycetia</taxon>
        <taxon>Isosphaerales</taxon>
        <taxon>Isosphaeraceae</taxon>
        <taxon>Singulisphaera</taxon>
    </lineage>
</organism>